<dbReference type="Proteomes" id="UP000245119">
    <property type="component" value="Linkage Group LG11"/>
</dbReference>
<keyword evidence="2" id="KW-1185">Reference proteome</keyword>
<accession>A0A2T7NM70</accession>
<name>A0A2T7NM70_POMCA</name>
<comment type="caution">
    <text evidence="1">The sequence shown here is derived from an EMBL/GenBank/DDBJ whole genome shotgun (WGS) entry which is preliminary data.</text>
</comment>
<protein>
    <submittedName>
        <fullName evidence="1">Uncharacterized protein</fullName>
    </submittedName>
</protein>
<reference evidence="1 2" key="1">
    <citation type="submission" date="2018-04" db="EMBL/GenBank/DDBJ databases">
        <title>The genome of golden apple snail Pomacea canaliculata provides insight into stress tolerance and invasive adaptation.</title>
        <authorList>
            <person name="Liu C."/>
            <person name="Liu B."/>
            <person name="Ren Y."/>
            <person name="Zhang Y."/>
            <person name="Wang H."/>
            <person name="Li S."/>
            <person name="Jiang F."/>
            <person name="Yin L."/>
            <person name="Zhang G."/>
            <person name="Qian W."/>
            <person name="Fan W."/>
        </authorList>
    </citation>
    <scope>NUCLEOTIDE SEQUENCE [LARGE SCALE GENOMIC DNA]</scope>
    <source>
        <strain evidence="1">SZHN2017</strain>
        <tissue evidence="1">Muscle</tissue>
    </source>
</reference>
<evidence type="ECO:0000313" key="1">
    <source>
        <dbReference type="EMBL" id="PVD22265.1"/>
    </source>
</evidence>
<gene>
    <name evidence="1" type="ORF">C0Q70_18073</name>
</gene>
<dbReference type="EMBL" id="PZQS01000011">
    <property type="protein sequence ID" value="PVD22265.1"/>
    <property type="molecule type" value="Genomic_DNA"/>
</dbReference>
<sequence length="210" mass="23526">MSEATIMNSKEFDTPLPPTPTITTYLHQTFPASSGPLPMFMSNVQQRGPGQVPTSSCPCLSRTRLRGKGQGLLIRRLHPRPNITALREIKDKMDAFCAVWRSPMSSLGRLSLPPPLPAFTVTHSMPNQFLSRHTQFIEEQTNRRRTKRFRVRSIFHRAPNSTLRQGRALPSPALPTPTTPLILVPVAVFLAGESQTGRWDGDRNTISVYQ</sequence>
<dbReference type="AlphaFoldDB" id="A0A2T7NM70"/>
<evidence type="ECO:0000313" key="2">
    <source>
        <dbReference type="Proteomes" id="UP000245119"/>
    </source>
</evidence>
<organism evidence="1 2">
    <name type="scientific">Pomacea canaliculata</name>
    <name type="common">Golden apple snail</name>
    <dbReference type="NCBI Taxonomy" id="400727"/>
    <lineage>
        <taxon>Eukaryota</taxon>
        <taxon>Metazoa</taxon>
        <taxon>Spiralia</taxon>
        <taxon>Lophotrochozoa</taxon>
        <taxon>Mollusca</taxon>
        <taxon>Gastropoda</taxon>
        <taxon>Caenogastropoda</taxon>
        <taxon>Architaenioglossa</taxon>
        <taxon>Ampullarioidea</taxon>
        <taxon>Ampullariidae</taxon>
        <taxon>Pomacea</taxon>
    </lineage>
</organism>
<proteinExistence type="predicted"/>